<feature type="transmembrane region" description="Helical" evidence="15">
    <location>
        <begin position="896"/>
        <end position="914"/>
    </location>
</feature>
<dbReference type="SUPFAM" id="SSF103473">
    <property type="entry name" value="MFS general substrate transporter"/>
    <property type="match status" value="2"/>
</dbReference>
<dbReference type="PANTHER" id="PTHR23519">
    <property type="entry name" value="AUTOPHAGY-RELATED PROTEIN 22"/>
    <property type="match status" value="1"/>
</dbReference>
<evidence type="ECO:0000256" key="4">
    <source>
        <dbReference type="ARBA" id="ARBA00006978"/>
    </source>
</evidence>
<dbReference type="InterPro" id="IPR024671">
    <property type="entry name" value="Atg22-like"/>
</dbReference>
<keyword evidence="10" id="KW-0029">Amino-acid transport</keyword>
<feature type="domain" description="FUZ/MON1/HPS1 third Longin" evidence="18">
    <location>
        <begin position="386"/>
        <end position="485"/>
    </location>
</feature>
<evidence type="ECO:0000256" key="11">
    <source>
        <dbReference type="ARBA" id="ARBA00022989"/>
    </source>
</evidence>
<evidence type="ECO:0000259" key="18">
    <source>
        <dbReference type="Pfam" id="PF19038"/>
    </source>
</evidence>
<feature type="region of interest" description="Disordered" evidence="14">
    <location>
        <begin position="1"/>
        <end position="21"/>
    </location>
</feature>
<evidence type="ECO:0000259" key="16">
    <source>
        <dbReference type="Pfam" id="PF19036"/>
    </source>
</evidence>
<organism evidence="19 20">
    <name type="scientific">Saitoella complicata (strain BCRC 22490 / CBS 7301 / JCM 7358 / NBRC 10748 / NRRL Y-17804)</name>
    <dbReference type="NCBI Taxonomy" id="698492"/>
    <lineage>
        <taxon>Eukaryota</taxon>
        <taxon>Fungi</taxon>
        <taxon>Dikarya</taxon>
        <taxon>Ascomycota</taxon>
        <taxon>Taphrinomycotina</taxon>
        <taxon>Taphrinomycotina incertae sedis</taxon>
        <taxon>Saitoella</taxon>
    </lineage>
</organism>
<evidence type="ECO:0000256" key="10">
    <source>
        <dbReference type="ARBA" id="ARBA00022970"/>
    </source>
</evidence>
<keyword evidence="9 15" id="KW-0812">Transmembrane</keyword>
<evidence type="ECO:0000256" key="2">
    <source>
        <dbReference type="ARBA" id="ARBA00004380"/>
    </source>
</evidence>
<feature type="region of interest" description="Disordered" evidence="14">
    <location>
        <begin position="51"/>
        <end position="70"/>
    </location>
</feature>
<evidence type="ECO:0000313" key="19">
    <source>
        <dbReference type="EMBL" id="GAO49715.1"/>
    </source>
</evidence>
<dbReference type="GO" id="GO:0032974">
    <property type="term" value="P:amino acid transmembrane export from vacuole"/>
    <property type="evidence" value="ECO:0007669"/>
    <property type="project" value="InterPro"/>
</dbReference>
<evidence type="ECO:0000256" key="3">
    <source>
        <dbReference type="ARBA" id="ARBA00004440"/>
    </source>
</evidence>
<evidence type="ECO:0000256" key="13">
    <source>
        <dbReference type="ARBA" id="ARBA00023136"/>
    </source>
</evidence>
<feature type="domain" description="FUZ/MON1/HPS1 first Longin" evidence="16">
    <location>
        <begin position="79"/>
        <end position="200"/>
    </location>
</feature>
<dbReference type="EMBL" id="BACD03000025">
    <property type="protein sequence ID" value="GAO49715.1"/>
    <property type="molecule type" value="Genomic_DNA"/>
</dbReference>
<feature type="transmembrane region" description="Helical" evidence="15">
    <location>
        <begin position="618"/>
        <end position="637"/>
    </location>
</feature>
<keyword evidence="8" id="KW-0926">Vacuole</keyword>
<feature type="transmembrane region" description="Helical" evidence="15">
    <location>
        <begin position="673"/>
        <end position="696"/>
    </location>
</feature>
<comment type="similarity">
    <text evidence="4">Belongs to the ATG22 family.</text>
</comment>
<dbReference type="GO" id="GO:0005774">
    <property type="term" value="C:vacuolar membrane"/>
    <property type="evidence" value="ECO:0007669"/>
    <property type="project" value="UniProtKB-SubCell"/>
</dbReference>
<evidence type="ECO:0000256" key="12">
    <source>
        <dbReference type="ARBA" id="ARBA00023006"/>
    </source>
</evidence>
<dbReference type="Pfam" id="PF19038">
    <property type="entry name" value="Fuz_longin_3"/>
    <property type="match status" value="1"/>
</dbReference>
<evidence type="ECO:0000313" key="20">
    <source>
        <dbReference type="Proteomes" id="UP000033140"/>
    </source>
</evidence>
<dbReference type="AlphaFoldDB" id="A0A0E9NJY3"/>
<dbReference type="InterPro" id="IPR004353">
    <property type="entry name" value="Mon1"/>
</dbReference>
<reference evidence="19 20" key="1">
    <citation type="journal article" date="2011" name="J. Gen. Appl. Microbiol.">
        <title>Draft genome sequencing of the enigmatic yeast Saitoella complicata.</title>
        <authorList>
            <person name="Nishida H."/>
            <person name="Hamamoto M."/>
            <person name="Sugiyama J."/>
        </authorList>
    </citation>
    <scope>NUCLEOTIDE SEQUENCE [LARGE SCALE GENOMIC DNA]</scope>
    <source>
        <strain evidence="19 20">NRRL Y-17804</strain>
    </source>
</reference>
<evidence type="ECO:0000256" key="1">
    <source>
        <dbReference type="ARBA" id="ARBA00004128"/>
    </source>
</evidence>
<comment type="caution">
    <text evidence="19">The sequence shown here is derived from an EMBL/GenBank/DDBJ whole genome shotgun (WGS) entry which is preliminary data.</text>
</comment>
<evidence type="ECO:0000256" key="14">
    <source>
        <dbReference type="SAM" id="MobiDB-lite"/>
    </source>
</evidence>
<keyword evidence="7" id="KW-0813">Transport</keyword>
<accession>A0A0E9NJY3</accession>
<proteinExistence type="inferred from homology"/>
<dbReference type="InterPro" id="IPR044738">
    <property type="entry name" value="Atg22"/>
</dbReference>
<feature type="transmembrane region" description="Helical" evidence="15">
    <location>
        <begin position="860"/>
        <end position="884"/>
    </location>
</feature>
<dbReference type="CDD" id="cd17483">
    <property type="entry name" value="MFS_Atg22_like"/>
    <property type="match status" value="1"/>
</dbReference>
<reference evidence="19 20" key="2">
    <citation type="journal article" date="2014" name="J. Gen. Appl. Microbiol.">
        <title>The early diverging ascomycetous budding yeast Saitoella complicata has three histone deacetylases belonging to the Clr6, Hos2, and Rpd3 lineages.</title>
        <authorList>
            <person name="Nishida H."/>
            <person name="Matsumoto T."/>
            <person name="Kondo S."/>
            <person name="Hamamoto M."/>
            <person name="Yoshikawa H."/>
        </authorList>
    </citation>
    <scope>NUCLEOTIDE SEQUENCE [LARGE SCALE GENOMIC DNA]</scope>
    <source>
        <strain evidence="19 20">NRRL Y-17804</strain>
    </source>
</reference>
<evidence type="ECO:0000259" key="17">
    <source>
        <dbReference type="Pfam" id="PF19037"/>
    </source>
</evidence>
<gene>
    <name evidence="19" type="ORF">G7K_3859-t1</name>
</gene>
<evidence type="ECO:0000256" key="15">
    <source>
        <dbReference type="SAM" id="Phobius"/>
    </source>
</evidence>
<dbReference type="Pfam" id="PF11700">
    <property type="entry name" value="ATG22"/>
    <property type="match status" value="1"/>
</dbReference>
<evidence type="ECO:0000256" key="9">
    <source>
        <dbReference type="ARBA" id="ARBA00022692"/>
    </source>
</evidence>
<feature type="transmembrane region" description="Helical" evidence="15">
    <location>
        <begin position="798"/>
        <end position="817"/>
    </location>
</feature>
<feature type="transmembrane region" description="Helical" evidence="15">
    <location>
        <begin position="926"/>
        <end position="945"/>
    </location>
</feature>
<evidence type="ECO:0000256" key="5">
    <source>
        <dbReference type="ARBA" id="ARBA00018132"/>
    </source>
</evidence>
<evidence type="ECO:0000256" key="7">
    <source>
        <dbReference type="ARBA" id="ARBA00022448"/>
    </source>
</evidence>
<protein>
    <recommendedName>
        <fullName evidence="5">Vacuolar fusion protein MON1</fullName>
    </recommendedName>
    <alternativeName>
        <fullName evidence="6">Vacuolar fusion protein mon1</fullName>
    </alternativeName>
</protein>
<dbReference type="Pfam" id="PF19037">
    <property type="entry name" value="Fuz_longin_2"/>
    <property type="match status" value="1"/>
</dbReference>
<reference evidence="19 20" key="3">
    <citation type="journal article" date="2015" name="Genome Announc.">
        <title>Draft Genome Sequence of the Archiascomycetous Yeast Saitoella complicata.</title>
        <authorList>
            <person name="Yamauchi K."/>
            <person name="Kondo S."/>
            <person name="Hamamoto M."/>
            <person name="Takahashi Y."/>
            <person name="Ogura Y."/>
            <person name="Hayashi T."/>
            <person name="Nishida H."/>
        </authorList>
    </citation>
    <scope>NUCLEOTIDE SEQUENCE [LARGE SCALE GENOMIC DNA]</scope>
    <source>
        <strain evidence="19 20">NRRL Y-17804</strain>
    </source>
</reference>
<evidence type="ECO:0000256" key="8">
    <source>
        <dbReference type="ARBA" id="ARBA00022554"/>
    </source>
</evidence>
<feature type="transmembrane region" description="Helical" evidence="15">
    <location>
        <begin position="1028"/>
        <end position="1046"/>
    </location>
</feature>
<comment type="subcellular location">
    <subcellularLocation>
        <location evidence="3">Endosome</location>
        <location evidence="3">Multivesicular body membrane</location>
        <topology evidence="3">Peripheral membrane protein</topology>
    </subcellularLocation>
    <subcellularLocation>
        <location evidence="2">Prevacuolar compartment membrane</location>
        <topology evidence="2">Peripheral membrane protein</topology>
    </subcellularLocation>
    <subcellularLocation>
        <location evidence="1">Vacuole membrane</location>
        <topology evidence="1">Multi-pass membrane protein</topology>
    </subcellularLocation>
</comment>
<dbReference type="InterPro" id="IPR043971">
    <property type="entry name" value="FUZ/MON1/HPS1_longin_2"/>
</dbReference>
<feature type="transmembrane region" description="Helical" evidence="15">
    <location>
        <begin position="767"/>
        <end position="786"/>
    </location>
</feature>
<evidence type="ECO:0000256" key="6">
    <source>
        <dbReference type="ARBA" id="ARBA00019201"/>
    </source>
</evidence>
<keyword evidence="13 15" id="KW-0472">Membrane</keyword>
<sequence>MAEVELDDAHDPPPIMSRRESLKSLAPTILTVGDVERDMSDAVSERLSFSYLEEEEEESEDDEGLTEEERLDKFRHRPKNFLILSRAGKPIYATYGDELLIAGYVAVIQTIISFWEDLDDQLKSFEAGPYRFVVMAEGGLYLVAISSCEESEGQLRTQLDALYTQIVSTLTLPALNSAFSRRGNYDLRRLLGGTDVFLRSFGRGMCRGFEAGVLVGGVESLWLRQRTRAAISKILLSSIHDPTAKGKGRQSALLYGILVAPGGQLIDIVRPRQHSLHPSDLHLLFNMLYNSSTFSQGEHWLPICLPKFNPNGFLYVYLGWIGGGSGNGGTGLRCVLVSAEKEGFFALRGVRERIEEEMREGKLLGKVEGSVGRGRKTCAEIGAGYIRHFLYKSRANVQFVMPPWGHHYNPLPDRRRLGQLYHRLHAAIHEKHTKDRLHEVVTETETGFAWVTPEFELYCVGGPRVPIWVLVQNANVIVKWARREEGRLFCVGGAVIQGLSWERCSHPQSCTYALIPAKSPQNTKPPTVMISDVRMDNSPTKRSEIWAWYSYAFAAEVVAVTSVGTFIPIVLDTLAAKSGVLASDHLTPCLAQSESAVVEDGERCVLVVFGRDVDTASYALYVFSLSVVLQAIAVVSMSGAADHGNYRKLLLLAFTFVGAVAAMMFGAVETYLLAGVCACLVNICLGAAFTCLNSFLPVLCRSHPKVLANVVIHDVAEAEQQLEASMSHEDGGEDTETLLRENNNASPRQDTDVSLALSSKISGQGIAAGYLGAIIFQLSVVLVLMQKSSSTSSAFQNIILITGVWWLLFSIPVVIWMRPRPGPPLSLEEREGRTGVWGYIRYSWRALWGIMKAARQLKDISLFLSGWFLLSDAYTTMTGTAILFAKTTLKINTSGLAIIGLLYTLAGILGAYTWPRIAIRFHLSPLRTMYLIITLSLLVPLYGMLGLIPRVREWGVGGLTRKEEMYFVAPGFGFLHGGLRGFCRSLYGGLVVRGQETSWFALYSITDEGSSALGPAVVALLVSVTGEMRYAFVFLFLMLATCLPLFRMFPTINLPVCVFMLPVQPPAAAPRPAARTFHENNINKEAQKQQLLLTEAFIRRVTAFCTAYITACVSRSRRERQSI</sequence>
<dbReference type="GO" id="GO:0016192">
    <property type="term" value="P:vesicle-mediated transport"/>
    <property type="evidence" value="ECO:0007669"/>
    <property type="project" value="InterPro"/>
</dbReference>
<name>A0A0E9NJY3_SAICN</name>
<dbReference type="InterPro" id="IPR036259">
    <property type="entry name" value="MFS_trans_sf"/>
</dbReference>
<feature type="domain" description="FUZ/MON1/HPS1 second Longin" evidence="17">
    <location>
        <begin position="253"/>
        <end position="354"/>
    </location>
</feature>
<dbReference type="InterPro" id="IPR050495">
    <property type="entry name" value="ATG22/LtaA_families"/>
</dbReference>
<dbReference type="GO" id="GO:0006623">
    <property type="term" value="P:protein targeting to vacuole"/>
    <property type="evidence" value="ECO:0007669"/>
    <property type="project" value="InterPro"/>
</dbReference>
<keyword evidence="12" id="KW-0072">Autophagy</keyword>
<feature type="compositionally biased region" description="Acidic residues" evidence="14">
    <location>
        <begin position="52"/>
        <end position="66"/>
    </location>
</feature>
<dbReference type="GO" id="GO:0032585">
    <property type="term" value="C:multivesicular body membrane"/>
    <property type="evidence" value="ECO:0007669"/>
    <property type="project" value="UniProtKB-SubCell"/>
</dbReference>
<dbReference type="STRING" id="698492.A0A0E9NJY3"/>
<dbReference type="Gene3D" id="1.20.1250.20">
    <property type="entry name" value="MFS general substrate transporter like domains"/>
    <property type="match status" value="1"/>
</dbReference>
<keyword evidence="20" id="KW-1185">Reference proteome</keyword>
<dbReference type="GO" id="GO:0006914">
    <property type="term" value="P:autophagy"/>
    <property type="evidence" value="ECO:0007669"/>
    <property type="project" value="UniProtKB-KW"/>
</dbReference>
<dbReference type="InterPro" id="IPR043972">
    <property type="entry name" value="FUZ/MON1/HPS1_longin_1"/>
</dbReference>
<dbReference type="Pfam" id="PF19036">
    <property type="entry name" value="Fuz_longin_1"/>
    <property type="match status" value="1"/>
</dbReference>
<dbReference type="PRINTS" id="PR01546">
    <property type="entry name" value="YEAST73DUF"/>
</dbReference>
<dbReference type="InterPro" id="IPR043970">
    <property type="entry name" value="FUZ/MON1/HPS1_longin_3"/>
</dbReference>
<feature type="compositionally biased region" description="Basic and acidic residues" evidence="14">
    <location>
        <begin position="7"/>
        <end position="21"/>
    </location>
</feature>
<keyword evidence="11 15" id="KW-1133">Transmembrane helix</keyword>
<dbReference type="PANTHER" id="PTHR23519:SF1">
    <property type="entry name" value="AUTOPHAGY-RELATED PROTEIN 22"/>
    <property type="match status" value="1"/>
</dbReference>
<feature type="transmembrane region" description="Helical" evidence="15">
    <location>
        <begin position="649"/>
        <end position="667"/>
    </location>
</feature>
<dbReference type="Proteomes" id="UP000033140">
    <property type="component" value="Unassembled WGS sequence"/>
</dbReference>